<feature type="transmembrane region" description="Helical" evidence="1">
    <location>
        <begin position="20"/>
        <end position="41"/>
    </location>
</feature>
<name>A0A916N406_9BURK</name>
<proteinExistence type="predicted"/>
<dbReference type="Pfam" id="PF04964">
    <property type="entry name" value="Flp_Fap"/>
    <property type="match status" value="1"/>
</dbReference>
<evidence type="ECO:0008006" key="4">
    <source>
        <dbReference type="Google" id="ProtNLM"/>
    </source>
</evidence>
<sequence>MPTLDAVWKRLLCDERGVTSIEYALIGALLAMAIVGGVSMLGDSVQSLYQMIASKMPTAS</sequence>
<comment type="caution">
    <text evidence="2">The sequence shown here is derived from an EMBL/GenBank/DDBJ whole genome shotgun (WGS) entry which is preliminary data.</text>
</comment>
<dbReference type="AlphaFoldDB" id="A0A916N406"/>
<evidence type="ECO:0000313" key="2">
    <source>
        <dbReference type="EMBL" id="CAG2140181.1"/>
    </source>
</evidence>
<dbReference type="RefSeq" id="WP_211947206.1">
    <property type="nucleotide sequence ID" value="NZ_CAJPUY010000007.1"/>
</dbReference>
<dbReference type="EMBL" id="CAJPUY010000007">
    <property type="protein sequence ID" value="CAG2140181.1"/>
    <property type="molecule type" value="Genomic_DNA"/>
</dbReference>
<protein>
    <recommendedName>
        <fullName evidence="4">Flp family type IVb pilin</fullName>
    </recommendedName>
</protein>
<evidence type="ECO:0000256" key="1">
    <source>
        <dbReference type="SAM" id="Phobius"/>
    </source>
</evidence>
<accession>A0A916N406</accession>
<dbReference type="Proteomes" id="UP000672934">
    <property type="component" value="Unassembled WGS sequence"/>
</dbReference>
<evidence type="ECO:0000313" key="3">
    <source>
        <dbReference type="Proteomes" id="UP000672934"/>
    </source>
</evidence>
<organism evidence="2 3">
    <name type="scientific">Cupriavidus yeoncheonensis</name>
    <dbReference type="NCBI Taxonomy" id="1462994"/>
    <lineage>
        <taxon>Bacteria</taxon>
        <taxon>Pseudomonadati</taxon>
        <taxon>Pseudomonadota</taxon>
        <taxon>Betaproteobacteria</taxon>
        <taxon>Burkholderiales</taxon>
        <taxon>Burkholderiaceae</taxon>
        <taxon>Cupriavidus</taxon>
    </lineage>
</organism>
<reference evidence="2" key="1">
    <citation type="submission" date="2021-03" db="EMBL/GenBank/DDBJ databases">
        <authorList>
            <person name="Peeters C."/>
        </authorList>
    </citation>
    <scope>NUCLEOTIDE SEQUENCE</scope>
    <source>
        <strain evidence="2">LMG 31506</strain>
    </source>
</reference>
<keyword evidence="3" id="KW-1185">Reference proteome</keyword>
<keyword evidence="1" id="KW-0472">Membrane</keyword>
<keyword evidence="1" id="KW-1133">Transmembrane helix</keyword>
<dbReference type="InterPro" id="IPR007047">
    <property type="entry name" value="Flp_Fap"/>
</dbReference>
<gene>
    <name evidence="2" type="ORF">LMG31506_02221</name>
</gene>
<keyword evidence="1" id="KW-0812">Transmembrane</keyword>